<dbReference type="RefSeq" id="WP_276306099.1">
    <property type="nucleotide sequence ID" value="NZ_CP119993.1"/>
</dbReference>
<reference evidence="2 3" key="1">
    <citation type="journal article" date="2019" name="Int. J. Syst. Evol. Microbiol.">
        <title>The Global Catalogue of Microorganisms (GCM) 10K type strain sequencing project: providing services to taxonomists for standard genome sequencing and annotation.</title>
        <authorList>
            <consortium name="The Broad Institute Genomics Platform"/>
            <consortium name="The Broad Institute Genome Sequencing Center for Infectious Disease"/>
            <person name="Wu L."/>
            <person name="Ma J."/>
        </authorList>
    </citation>
    <scope>NUCLEOTIDE SEQUENCE [LARGE SCALE GENOMIC DNA]</scope>
    <source>
        <strain evidence="2 3">PSR21</strain>
    </source>
</reference>
<dbReference type="Gene3D" id="3.40.50.300">
    <property type="entry name" value="P-loop containing nucleotide triphosphate hydrolases"/>
    <property type="match status" value="1"/>
</dbReference>
<gene>
    <name evidence="2" type="ORF">ACFQPE_20090</name>
</gene>
<organism evidence="2 3">
    <name type="scientific">Halomarina halobia</name>
    <dbReference type="NCBI Taxonomy" id="3033386"/>
    <lineage>
        <taxon>Archaea</taxon>
        <taxon>Methanobacteriati</taxon>
        <taxon>Methanobacteriota</taxon>
        <taxon>Stenosarchaea group</taxon>
        <taxon>Halobacteria</taxon>
        <taxon>Halobacteriales</taxon>
        <taxon>Natronomonadaceae</taxon>
        <taxon>Halomarina</taxon>
    </lineage>
</organism>
<dbReference type="EMBL" id="JBHTBF010000003">
    <property type="protein sequence ID" value="MFC7319073.1"/>
    <property type="molecule type" value="Genomic_DNA"/>
</dbReference>
<protein>
    <recommendedName>
        <fullName evidence="1">Rad51-like C-terminal domain-containing protein</fullName>
    </recommendedName>
</protein>
<dbReference type="Pfam" id="PF08423">
    <property type="entry name" value="Rad51"/>
    <property type="match status" value="1"/>
</dbReference>
<proteinExistence type="predicted"/>
<accession>A0ABD6AFM7</accession>
<evidence type="ECO:0000313" key="2">
    <source>
        <dbReference type="EMBL" id="MFC7319073.1"/>
    </source>
</evidence>
<feature type="domain" description="Rad51-like C-terminal" evidence="1">
    <location>
        <begin position="44"/>
        <end position="159"/>
    </location>
</feature>
<dbReference type="InterPro" id="IPR013632">
    <property type="entry name" value="Rad51_C"/>
</dbReference>
<sequence length="228" mass="25105">MRHNTTGGPDLPALGSGIQLLDTEDEIVGPLQSLVVDHLLLNEGCAYWVDSHGHATTSVLTRLAPSDRFLDRIHVARGFTPGQHYQLVNYLCEHLAETGGEELTLLVCPALDGQYRADELHRGEGETMLLKTLARLAGLAREYDVPVLVTRQQADELSAPITSAAVETIHCEQTQFGPRFTADGFETLVYPDRGYLQTTLAFWERVLQTRHATAYAGKTRQPAVVGWG</sequence>
<comment type="caution">
    <text evidence="2">The sequence shown here is derived from an EMBL/GenBank/DDBJ whole genome shotgun (WGS) entry which is preliminary data.</text>
</comment>
<dbReference type="GeneID" id="79317736"/>
<name>A0ABD6AFM7_9EURY</name>
<dbReference type="AlphaFoldDB" id="A0ABD6AFM7"/>
<evidence type="ECO:0000259" key="1">
    <source>
        <dbReference type="Pfam" id="PF08423"/>
    </source>
</evidence>
<evidence type="ECO:0000313" key="3">
    <source>
        <dbReference type="Proteomes" id="UP001596547"/>
    </source>
</evidence>
<keyword evidence="3" id="KW-1185">Reference proteome</keyword>
<dbReference type="Proteomes" id="UP001596547">
    <property type="component" value="Unassembled WGS sequence"/>
</dbReference>
<dbReference type="SUPFAM" id="SSF52540">
    <property type="entry name" value="P-loop containing nucleoside triphosphate hydrolases"/>
    <property type="match status" value="1"/>
</dbReference>
<dbReference type="InterPro" id="IPR027417">
    <property type="entry name" value="P-loop_NTPase"/>
</dbReference>